<reference evidence="7" key="3">
    <citation type="submission" date="2025-09" db="UniProtKB">
        <authorList>
            <consortium name="Ensembl"/>
        </authorList>
    </citation>
    <scope>IDENTIFICATION</scope>
</reference>
<dbReference type="SUPFAM" id="SSF52833">
    <property type="entry name" value="Thioredoxin-like"/>
    <property type="match status" value="1"/>
</dbReference>
<dbReference type="InterPro" id="IPR003782">
    <property type="entry name" value="SCO1/SenC"/>
</dbReference>
<keyword evidence="8" id="KW-1185">Reference proteome</keyword>
<keyword evidence="6" id="KW-0472">Membrane</keyword>
<evidence type="ECO:0000256" key="3">
    <source>
        <dbReference type="PIRSR" id="PIRSR603782-1"/>
    </source>
</evidence>
<feature type="disulfide bond" description="Redox-active" evidence="4">
    <location>
        <begin position="466"/>
        <end position="470"/>
    </location>
</feature>
<accession>A0A8C2UAP2</accession>
<comment type="similarity">
    <text evidence="2">Belongs to the SCO1/2 family.</text>
</comment>
<keyword evidence="3" id="KW-0479">Metal-binding</keyword>
<dbReference type="InterPro" id="IPR036249">
    <property type="entry name" value="Thioredoxin-like_sf"/>
</dbReference>
<dbReference type="PANTHER" id="PTHR12151">
    <property type="entry name" value="ELECTRON TRANSPORT PROTIN SCO1/SENC FAMILY MEMBER"/>
    <property type="match status" value="1"/>
</dbReference>
<evidence type="ECO:0000256" key="5">
    <source>
        <dbReference type="SAM" id="MobiDB-lite"/>
    </source>
</evidence>
<evidence type="ECO:0000313" key="7">
    <source>
        <dbReference type="Ensembl" id="ENSCJPP00005026065.1"/>
    </source>
</evidence>
<keyword evidence="6" id="KW-0812">Transmembrane</keyword>
<feature type="binding site" evidence="3">
    <location>
        <position position="466"/>
    </location>
    <ligand>
        <name>Cu cation</name>
        <dbReference type="ChEBI" id="CHEBI:23378"/>
    </ligand>
</feature>
<gene>
    <name evidence="7" type="primary">SCO1</name>
</gene>
<dbReference type="GO" id="GO:0005743">
    <property type="term" value="C:mitochondrial inner membrane"/>
    <property type="evidence" value="ECO:0007669"/>
    <property type="project" value="UniProtKB-SubCell"/>
</dbReference>
<feature type="binding site" evidence="3">
    <location>
        <position position="470"/>
    </location>
    <ligand>
        <name>Cu cation</name>
        <dbReference type="ChEBI" id="CHEBI:23378"/>
    </ligand>
</feature>
<dbReference type="FunFam" id="3.40.30.10:FF:000013">
    <property type="entry name" value="Blast:Protein SCO1 homolog, mitochondrial"/>
    <property type="match status" value="1"/>
</dbReference>
<dbReference type="PANTHER" id="PTHR12151:SF4">
    <property type="entry name" value="PROTEIN SCO1 HOMOLOG, MITOCHONDRIAL"/>
    <property type="match status" value="1"/>
</dbReference>
<dbReference type="GeneTree" id="ENSGT00390000004323"/>
<keyword evidence="6" id="KW-1133">Transmembrane helix</keyword>
<evidence type="ECO:0000256" key="1">
    <source>
        <dbReference type="ARBA" id="ARBA00004434"/>
    </source>
</evidence>
<dbReference type="Proteomes" id="UP000694412">
    <property type="component" value="Chromosome 18"/>
</dbReference>
<evidence type="ECO:0000313" key="8">
    <source>
        <dbReference type="Proteomes" id="UP000694412"/>
    </source>
</evidence>
<evidence type="ECO:0000256" key="4">
    <source>
        <dbReference type="PIRSR" id="PIRSR603782-2"/>
    </source>
</evidence>
<keyword evidence="4" id="KW-1015">Disulfide bond</keyword>
<dbReference type="AlphaFoldDB" id="A0A8C2UAP2"/>
<feature type="region of interest" description="Disordered" evidence="5">
    <location>
        <begin position="286"/>
        <end position="314"/>
    </location>
</feature>
<dbReference type="Ensembl" id="ENSCJPT00005035346.1">
    <property type="protein sequence ID" value="ENSCJPP00005026065.1"/>
    <property type="gene ID" value="ENSCJPG00005020343.1"/>
</dbReference>
<reference evidence="7" key="1">
    <citation type="submission" date="2015-11" db="EMBL/GenBank/DDBJ databases">
        <authorList>
            <consortium name="International Coturnix japonica Genome Analysis Consortium"/>
            <person name="Warren W."/>
            <person name="Burt D.W."/>
            <person name="Antin P.B."/>
            <person name="Lanford R."/>
            <person name="Gros J."/>
            <person name="Wilson R.K."/>
        </authorList>
    </citation>
    <scope>NUCLEOTIDE SEQUENCE [LARGE SCALE GENOMIC DNA]</scope>
</reference>
<keyword evidence="3" id="KW-0186">Copper</keyword>
<dbReference type="Pfam" id="PF02630">
    <property type="entry name" value="SCO1-SenC"/>
    <property type="match status" value="1"/>
</dbReference>
<feature type="binding site" evidence="3">
    <location>
        <position position="557"/>
    </location>
    <ligand>
        <name>Cu cation</name>
        <dbReference type="ChEBI" id="CHEBI:23378"/>
    </ligand>
</feature>
<feature type="transmembrane region" description="Helical" evidence="6">
    <location>
        <begin position="390"/>
        <end position="409"/>
    </location>
</feature>
<sequence>MLPNHFVYILHIHLPITTTFSWFSSENLSTSLNQSSWAWLNPPLNNTNRGSSSPAMKKIRRTYTHLLYVRYLLHIYQYLGLPLRGQAPRQHCGAAVPHYPERGGTCGAVELRVVVLLPQQPQCRPVLGAVGVPAQRAQLVAVQQHEAEARRRAEVVGLAVPGRRGGRAGGGRRAAAEAALCQAGPAEVVQLVVAPGVVHRHPQPPQRLQHPPQRRLRLGRAAPRVDAVDAVAQLQHEGGRRPLGGPSVHGGPQQAEAVPVVPPLAAPEIVAIIRVRVLDVRDNPEGEARGGLHGGGCPGPEGAGGGEGRGGAAGGGMAALRGPRCWRLWRSCCVPPGVAALFPSRAQSLRGRTAASLLLPRGAVPAPTCRSASRLPPGSGSRAAPQRTPVSWRALGAAFILCGGLLLAMKRAKKAKEDKLEKERNRGIGKPLLGGPFALVSHDGQPKTNKDYLGQWVLIYFGFTHCPDICPEELDKMMEVVDEIDGIPSLPDLTPLFITIDPERDTEEAIAKYVKEFSPKLVGLTGTRAQIDQVAKAFRVYYSEGPKDEDNDYIVDHTIIMYLLGPDGDFVDYYGQNKRSAEISASIAAHMRKYRL</sequence>
<feature type="compositionally biased region" description="Gly residues" evidence="5">
    <location>
        <begin position="291"/>
        <end position="314"/>
    </location>
</feature>
<evidence type="ECO:0000256" key="6">
    <source>
        <dbReference type="SAM" id="Phobius"/>
    </source>
</evidence>
<dbReference type="CDD" id="cd02968">
    <property type="entry name" value="SCO"/>
    <property type="match status" value="1"/>
</dbReference>
<reference evidence="7" key="2">
    <citation type="submission" date="2025-08" db="UniProtKB">
        <authorList>
            <consortium name="Ensembl"/>
        </authorList>
    </citation>
    <scope>IDENTIFICATION</scope>
</reference>
<evidence type="ECO:0000256" key="2">
    <source>
        <dbReference type="ARBA" id="ARBA00010996"/>
    </source>
</evidence>
<dbReference type="Gene3D" id="3.40.30.10">
    <property type="entry name" value="Glutaredoxin"/>
    <property type="match status" value="1"/>
</dbReference>
<name>A0A8C2UAP2_COTJA</name>
<dbReference type="GO" id="GO:0033617">
    <property type="term" value="P:mitochondrial respiratory chain complex IV assembly"/>
    <property type="evidence" value="ECO:0007669"/>
    <property type="project" value="TreeGrafter"/>
</dbReference>
<proteinExistence type="inferred from homology"/>
<dbReference type="GO" id="GO:0046872">
    <property type="term" value="F:metal ion binding"/>
    <property type="evidence" value="ECO:0007669"/>
    <property type="project" value="UniProtKB-KW"/>
</dbReference>
<protein>
    <submittedName>
        <fullName evidence="7">Synthesis of cytochrome C oxidase 1</fullName>
    </submittedName>
</protein>
<organism evidence="7 8">
    <name type="scientific">Coturnix japonica</name>
    <name type="common">Japanese quail</name>
    <name type="synonym">Coturnix coturnix japonica</name>
    <dbReference type="NCBI Taxonomy" id="93934"/>
    <lineage>
        <taxon>Eukaryota</taxon>
        <taxon>Metazoa</taxon>
        <taxon>Chordata</taxon>
        <taxon>Craniata</taxon>
        <taxon>Vertebrata</taxon>
        <taxon>Euteleostomi</taxon>
        <taxon>Archelosauria</taxon>
        <taxon>Archosauria</taxon>
        <taxon>Dinosauria</taxon>
        <taxon>Saurischia</taxon>
        <taxon>Theropoda</taxon>
        <taxon>Coelurosauria</taxon>
        <taxon>Aves</taxon>
        <taxon>Neognathae</taxon>
        <taxon>Galloanserae</taxon>
        <taxon>Galliformes</taxon>
        <taxon>Phasianidae</taxon>
        <taxon>Perdicinae</taxon>
        <taxon>Coturnix</taxon>
    </lineage>
</organism>
<comment type="subcellular location">
    <subcellularLocation>
        <location evidence="1">Mitochondrion inner membrane</location>
        <topology evidence="1">Single-pass membrane protein</topology>
    </subcellularLocation>
</comment>